<dbReference type="AlphaFoldDB" id="A0A2N5W335"/>
<dbReference type="Proteomes" id="UP000235388">
    <property type="component" value="Unassembled WGS sequence"/>
</dbReference>
<feature type="compositionally biased region" description="Polar residues" evidence="1">
    <location>
        <begin position="7"/>
        <end position="23"/>
    </location>
</feature>
<dbReference type="EMBL" id="PGCJ01000018">
    <property type="protein sequence ID" value="PLW56651.1"/>
    <property type="molecule type" value="Genomic_DNA"/>
</dbReference>
<feature type="compositionally biased region" description="Polar residues" evidence="1">
    <location>
        <begin position="146"/>
        <end position="160"/>
    </location>
</feature>
<evidence type="ECO:0000313" key="4">
    <source>
        <dbReference type="Proteomes" id="UP000235388"/>
    </source>
</evidence>
<accession>A0A2N5W335</accession>
<dbReference type="EMBL" id="PGCJ01001005">
    <property type="protein sequence ID" value="PLW11800.1"/>
    <property type="molecule type" value="Genomic_DNA"/>
</dbReference>
<gene>
    <name evidence="3" type="ORF">PCANC_05110</name>
    <name evidence="2" type="ORF">PCANC_26347</name>
</gene>
<comment type="caution">
    <text evidence="3">The sequence shown here is derived from an EMBL/GenBank/DDBJ whole genome shotgun (WGS) entry which is preliminary data.</text>
</comment>
<evidence type="ECO:0000313" key="3">
    <source>
        <dbReference type="EMBL" id="PLW56651.1"/>
    </source>
</evidence>
<feature type="compositionally biased region" description="Basic and acidic residues" evidence="1">
    <location>
        <begin position="85"/>
        <end position="101"/>
    </location>
</feature>
<proteinExistence type="predicted"/>
<evidence type="ECO:0000256" key="1">
    <source>
        <dbReference type="SAM" id="MobiDB-lite"/>
    </source>
</evidence>
<feature type="region of interest" description="Disordered" evidence="1">
    <location>
        <begin position="1"/>
        <end position="160"/>
    </location>
</feature>
<organism evidence="3 4">
    <name type="scientific">Puccinia coronata f. sp. avenae</name>
    <dbReference type="NCBI Taxonomy" id="200324"/>
    <lineage>
        <taxon>Eukaryota</taxon>
        <taxon>Fungi</taxon>
        <taxon>Dikarya</taxon>
        <taxon>Basidiomycota</taxon>
        <taxon>Pucciniomycotina</taxon>
        <taxon>Pucciniomycetes</taxon>
        <taxon>Pucciniales</taxon>
        <taxon>Pucciniaceae</taxon>
        <taxon>Puccinia</taxon>
    </lineage>
</organism>
<protein>
    <submittedName>
        <fullName evidence="3">Uncharacterized protein</fullName>
    </submittedName>
</protein>
<feature type="compositionally biased region" description="Basic and acidic residues" evidence="1">
    <location>
        <begin position="29"/>
        <end position="39"/>
    </location>
</feature>
<sequence>MTPPRSKPTSDPSNKSTRSSNTPLVPPGEFKRGTGRKDLGSSNLNPPRNPSPILKPPLGGVRGKQLADDGSSPHSSEVQPPIVGEVDRERGVAQGDKRVEPVLDTPARGKPSASSTIRPAPSLSVPPGERSGQTSSLAAWPVQPRYPTTRTSSVGQDEEV</sequence>
<name>A0A2N5W335_9BASI</name>
<evidence type="ECO:0000313" key="2">
    <source>
        <dbReference type="EMBL" id="PLW11800.1"/>
    </source>
</evidence>
<keyword evidence="4" id="KW-1185">Reference proteome</keyword>
<reference evidence="3 4" key="1">
    <citation type="submission" date="2017-11" db="EMBL/GenBank/DDBJ databases">
        <title>De novo assembly and phasing of dikaryotic genomes from two isolates of Puccinia coronata f. sp. avenae, the causal agent of oat crown rust.</title>
        <authorList>
            <person name="Miller M.E."/>
            <person name="Zhang Y."/>
            <person name="Omidvar V."/>
            <person name="Sperschneider J."/>
            <person name="Schwessinger B."/>
            <person name="Raley C."/>
            <person name="Palmer J.M."/>
            <person name="Garnica D."/>
            <person name="Upadhyaya N."/>
            <person name="Rathjen J."/>
            <person name="Taylor J.M."/>
            <person name="Park R.F."/>
            <person name="Dodds P.N."/>
            <person name="Hirsch C.D."/>
            <person name="Kianian S.F."/>
            <person name="Figueroa M."/>
        </authorList>
    </citation>
    <scope>NUCLEOTIDE SEQUENCE [LARGE SCALE GENOMIC DNA]</scope>
    <source>
        <strain evidence="3">12NC29</strain>
    </source>
</reference>